<dbReference type="eggNOG" id="COG1639">
    <property type="taxonomic scope" value="Bacteria"/>
</dbReference>
<dbReference type="HOGENOM" id="CLU_048246_2_1_4"/>
<gene>
    <name evidence="2" type="ordered locus">Daro_2909</name>
</gene>
<protein>
    <submittedName>
        <fullName evidence="2">Metal-dependent phosphohydrolase, HD subdomain</fullName>
    </submittedName>
</protein>
<dbReference type="SUPFAM" id="SSF109604">
    <property type="entry name" value="HD-domain/PDEase-like"/>
    <property type="match status" value="1"/>
</dbReference>
<dbReference type="InterPro" id="IPR052340">
    <property type="entry name" value="RNase_Y/CdgJ"/>
</dbReference>
<dbReference type="OrthoDB" id="9784953at2"/>
<dbReference type="InterPro" id="IPR013976">
    <property type="entry name" value="HDOD"/>
</dbReference>
<accession>Q47BZ2</accession>
<feature type="domain" description="HDOD" evidence="1">
    <location>
        <begin position="19"/>
        <end position="212"/>
    </location>
</feature>
<dbReference type="Gene3D" id="1.10.3210.10">
    <property type="entry name" value="Hypothetical protein af1432"/>
    <property type="match status" value="1"/>
</dbReference>
<reference evidence="2" key="1">
    <citation type="submission" date="2005-08" db="EMBL/GenBank/DDBJ databases">
        <title>Complete sequence of Dechloromonas aromatica RCB.</title>
        <authorList>
            <person name="Salinero K.K."/>
            <person name="Copeland A."/>
            <person name="Lucas S."/>
            <person name="Lapidus A."/>
            <person name="Barry K."/>
            <person name="Detter J.C."/>
            <person name="Glavina T."/>
            <person name="Hammon N."/>
            <person name="Israni S."/>
            <person name="Pitluck S."/>
            <person name="Di Bartolo G."/>
            <person name="Trong S."/>
            <person name="Schmutz J."/>
            <person name="Larimer F."/>
            <person name="Land M."/>
            <person name="Ivanova N."/>
            <person name="Richardson P."/>
        </authorList>
    </citation>
    <scope>NUCLEOTIDE SEQUENCE</scope>
    <source>
        <strain evidence="2">RCB</strain>
    </source>
</reference>
<evidence type="ECO:0000313" key="2">
    <source>
        <dbReference type="EMBL" id="AAZ47639.1"/>
    </source>
</evidence>
<evidence type="ECO:0000259" key="1">
    <source>
        <dbReference type="PROSITE" id="PS51833"/>
    </source>
</evidence>
<dbReference type="PANTHER" id="PTHR33525">
    <property type="match status" value="1"/>
</dbReference>
<dbReference type="STRING" id="159087.Daro_2909"/>
<dbReference type="GO" id="GO:0016787">
    <property type="term" value="F:hydrolase activity"/>
    <property type="evidence" value="ECO:0007669"/>
    <property type="project" value="UniProtKB-KW"/>
</dbReference>
<keyword evidence="2" id="KW-0378">Hydrolase</keyword>
<dbReference type="EMBL" id="CP000089">
    <property type="protein sequence ID" value="AAZ47639.1"/>
    <property type="molecule type" value="Genomic_DNA"/>
</dbReference>
<dbReference type="PANTHER" id="PTHR33525:SF6">
    <property type="entry name" value="HDOD DOMAIN-CONTAINING PROTEIN"/>
    <property type="match status" value="1"/>
</dbReference>
<dbReference type="AlphaFoldDB" id="Q47BZ2"/>
<name>Q47BZ2_DECAR</name>
<dbReference type="PROSITE" id="PS51833">
    <property type="entry name" value="HDOD"/>
    <property type="match status" value="1"/>
</dbReference>
<dbReference type="KEGG" id="dar:Daro_2909"/>
<dbReference type="Pfam" id="PF08668">
    <property type="entry name" value="HDOD"/>
    <property type="match status" value="1"/>
</dbReference>
<sequence length="281" mass="30612">MNAVAEEVQLQSMLNGVDIPPCPAVLIELDAELKKDMPDQREIARLISQDVALAGHVMLIANSPAFSTGHKLASITQAINVLGMQRIFSLVVSQLLKLALAGDQDASMDRFWETSAQTAHVSAELAKRLRCVRPDVAYTFGLFHDCGIPLLMKRFPQTKEVLAAANAAEERGFTDVEDAMMGTNHAVVGYFLAKRWHLPGFISEGVLYHHDYSVLAKPGSVSETAGALIAICVLAEHIIRLHGSGNGEQEWAKAAQYACNYFNLSLGAVDDLIEDILDWLG</sequence>
<proteinExistence type="predicted"/>
<organism evidence="2">
    <name type="scientific">Dechloromonas aromatica (strain RCB)</name>
    <dbReference type="NCBI Taxonomy" id="159087"/>
    <lineage>
        <taxon>Bacteria</taxon>
        <taxon>Pseudomonadati</taxon>
        <taxon>Pseudomonadota</taxon>
        <taxon>Betaproteobacteria</taxon>
        <taxon>Rhodocyclales</taxon>
        <taxon>Azonexaceae</taxon>
        <taxon>Dechloromonas</taxon>
    </lineage>
</organism>